<keyword evidence="2" id="KW-0378">Hydrolase</keyword>
<evidence type="ECO:0000259" key="4">
    <source>
        <dbReference type="SMART" id="SM00479"/>
    </source>
</evidence>
<dbReference type="InterPro" id="IPR013520">
    <property type="entry name" value="Ribonucl_H"/>
</dbReference>
<dbReference type="InterPro" id="IPR051274">
    <property type="entry name" value="3-5_Exoribonuclease"/>
</dbReference>
<keyword evidence="3 5" id="KW-0269">Exonuclease</keyword>
<dbReference type="Gene3D" id="3.30.420.10">
    <property type="entry name" value="Ribonuclease H-like superfamily/Ribonuclease H"/>
    <property type="match status" value="1"/>
</dbReference>
<dbReference type="InterPro" id="IPR036397">
    <property type="entry name" value="RNaseH_sf"/>
</dbReference>
<dbReference type="SMART" id="SM00479">
    <property type="entry name" value="EXOIII"/>
    <property type="match status" value="1"/>
</dbReference>
<keyword evidence="1" id="KW-0540">Nuclease</keyword>
<proteinExistence type="predicted"/>
<reference evidence="5 6" key="1">
    <citation type="submission" date="2014-02" db="EMBL/GenBank/DDBJ databases">
        <title>The small core and large imbalanced accessory genome model reveals a collaborative survival strategy of Sorangium cellulosum strains in nature.</title>
        <authorList>
            <person name="Han K."/>
            <person name="Peng R."/>
            <person name="Blom J."/>
            <person name="Li Y.-Z."/>
        </authorList>
    </citation>
    <scope>NUCLEOTIDE SEQUENCE [LARGE SCALE GENOMIC DNA]</scope>
    <source>
        <strain evidence="5 6">So0157-25</strain>
    </source>
</reference>
<dbReference type="GO" id="GO:0006259">
    <property type="term" value="P:DNA metabolic process"/>
    <property type="evidence" value="ECO:0007669"/>
    <property type="project" value="UniProtKB-ARBA"/>
</dbReference>
<dbReference type="EMBL" id="JELY01000858">
    <property type="protein sequence ID" value="KYF57824.1"/>
    <property type="molecule type" value="Genomic_DNA"/>
</dbReference>
<dbReference type="Pfam" id="PF00929">
    <property type="entry name" value="RNase_T"/>
    <property type="match status" value="1"/>
</dbReference>
<dbReference type="CDD" id="cd06133">
    <property type="entry name" value="ERI-1_3'hExo_like"/>
    <property type="match status" value="1"/>
</dbReference>
<evidence type="ECO:0000256" key="2">
    <source>
        <dbReference type="ARBA" id="ARBA00022801"/>
    </source>
</evidence>
<accession>A0A150PQ45</accession>
<comment type="caution">
    <text evidence="5">The sequence shown here is derived from an EMBL/GenBank/DDBJ whole genome shotgun (WGS) entry which is preliminary data.</text>
</comment>
<dbReference type="Proteomes" id="UP000075420">
    <property type="component" value="Unassembled WGS sequence"/>
</dbReference>
<dbReference type="GO" id="GO:0000175">
    <property type="term" value="F:3'-5'-RNA exonuclease activity"/>
    <property type="evidence" value="ECO:0007669"/>
    <property type="project" value="InterPro"/>
</dbReference>
<dbReference type="GO" id="GO:0003676">
    <property type="term" value="F:nucleic acid binding"/>
    <property type="evidence" value="ECO:0007669"/>
    <property type="project" value="InterPro"/>
</dbReference>
<dbReference type="PANTHER" id="PTHR23044">
    <property type="entry name" value="3'-5' EXONUCLEASE ERI1-RELATED"/>
    <property type="match status" value="1"/>
</dbReference>
<dbReference type="AlphaFoldDB" id="A0A150PQ45"/>
<dbReference type="InterPro" id="IPR012337">
    <property type="entry name" value="RNaseH-like_sf"/>
</dbReference>
<dbReference type="PANTHER" id="PTHR23044:SF61">
    <property type="entry name" value="3'-5' EXORIBONUCLEASE 1-RELATED"/>
    <property type="match status" value="1"/>
</dbReference>
<dbReference type="InterPro" id="IPR047201">
    <property type="entry name" value="ERI-1_3'hExo-like"/>
</dbReference>
<protein>
    <submittedName>
        <fullName evidence="5">Exonuclease</fullName>
    </submittedName>
</protein>
<sequence>MGKEPAFFLVIDLEATCDEEGRIPERIMEIIEIGAVLVDGATLAPVSELATFVRPVIRPKLTEFCTKLTTITQADVDAAPTFPEAIAALGRFVGQREALFCSWGDYDRKQFEIDAARWGVPLPLQGHMNIKKRFSATLGVTQRYGMASALERLGLPLHGTHHRGIDDARNIARILPYAIGRVPVPDAGPAG</sequence>
<evidence type="ECO:0000313" key="6">
    <source>
        <dbReference type="Proteomes" id="UP000075420"/>
    </source>
</evidence>
<evidence type="ECO:0000256" key="1">
    <source>
        <dbReference type="ARBA" id="ARBA00022722"/>
    </source>
</evidence>
<dbReference type="SUPFAM" id="SSF53098">
    <property type="entry name" value="Ribonuclease H-like"/>
    <property type="match status" value="1"/>
</dbReference>
<name>A0A150PQ45_SORCE</name>
<feature type="domain" description="Exonuclease" evidence="4">
    <location>
        <begin position="7"/>
        <end position="184"/>
    </location>
</feature>
<organism evidence="5 6">
    <name type="scientific">Sorangium cellulosum</name>
    <name type="common">Polyangium cellulosum</name>
    <dbReference type="NCBI Taxonomy" id="56"/>
    <lineage>
        <taxon>Bacteria</taxon>
        <taxon>Pseudomonadati</taxon>
        <taxon>Myxococcota</taxon>
        <taxon>Polyangia</taxon>
        <taxon>Polyangiales</taxon>
        <taxon>Polyangiaceae</taxon>
        <taxon>Sorangium</taxon>
    </lineage>
</organism>
<evidence type="ECO:0000313" key="5">
    <source>
        <dbReference type="EMBL" id="KYF57824.1"/>
    </source>
</evidence>
<evidence type="ECO:0000256" key="3">
    <source>
        <dbReference type="ARBA" id="ARBA00022839"/>
    </source>
</evidence>
<gene>
    <name evidence="5" type="ORF">BE08_35805</name>
</gene>